<feature type="domain" description="Phosphofructokinase" evidence="14">
    <location>
        <begin position="427"/>
        <end position="689"/>
    </location>
</feature>
<evidence type="ECO:0000256" key="2">
    <source>
        <dbReference type="ARBA" id="ARBA00004679"/>
    </source>
</evidence>
<dbReference type="FunFam" id="3.40.50.460:FF:000003">
    <property type="entry name" value="ATP-dependent 6-phosphofructokinase"/>
    <property type="match status" value="1"/>
</dbReference>
<keyword evidence="6" id="KW-0479">Metal-binding</keyword>
<dbReference type="GO" id="GO:0016020">
    <property type="term" value="C:membrane"/>
    <property type="evidence" value="ECO:0007669"/>
    <property type="project" value="TreeGrafter"/>
</dbReference>
<dbReference type="InterPro" id="IPR035966">
    <property type="entry name" value="PKF_sf"/>
</dbReference>
<dbReference type="NCBIfam" id="TIGR02478">
    <property type="entry name" value="6PF1K_euk"/>
    <property type="match status" value="1"/>
</dbReference>
<dbReference type="GO" id="GO:0061621">
    <property type="term" value="P:canonical glycolysis"/>
    <property type="evidence" value="ECO:0007669"/>
    <property type="project" value="TreeGrafter"/>
</dbReference>
<keyword evidence="9 13" id="KW-0067">ATP-binding</keyword>
<keyword evidence="10" id="KW-0460">Magnesium</keyword>
<dbReference type="GO" id="GO:0005524">
    <property type="term" value="F:ATP binding"/>
    <property type="evidence" value="ECO:0007669"/>
    <property type="project" value="UniProtKB-KW"/>
</dbReference>
<dbReference type="InterPro" id="IPR000023">
    <property type="entry name" value="Phosphofructokinase_dom"/>
</dbReference>
<dbReference type="FunFam" id="3.40.50.450:FF:000043">
    <property type="entry name" value="ATP-dependent 6-phosphofructokinase, platelet type"/>
    <property type="match status" value="1"/>
</dbReference>
<feature type="domain" description="Phosphofructokinase" evidence="14">
    <location>
        <begin position="18"/>
        <end position="215"/>
    </location>
</feature>
<dbReference type="EC" id="2.7.1.11" evidence="13"/>
<dbReference type="Ensembl" id="ENSOSIT00000034878.1">
    <property type="protein sequence ID" value="ENSOSIP00000033088.1"/>
    <property type="gene ID" value="ENSOSIG00000004596.1"/>
</dbReference>
<dbReference type="InterPro" id="IPR022953">
    <property type="entry name" value="ATP_PFK"/>
</dbReference>
<evidence type="ECO:0000256" key="1">
    <source>
        <dbReference type="ARBA" id="ARBA00001946"/>
    </source>
</evidence>
<name>A0A8C7YS97_9TELE</name>
<feature type="domain" description="Phosphofructokinase" evidence="14">
    <location>
        <begin position="224"/>
        <end position="349"/>
    </location>
</feature>
<dbReference type="PIRSF" id="PIRSF000533">
    <property type="entry name" value="ATP_PFK_euk"/>
    <property type="match status" value="1"/>
</dbReference>
<dbReference type="PANTHER" id="PTHR13697">
    <property type="entry name" value="PHOSPHOFRUCTOKINASE"/>
    <property type="match status" value="1"/>
</dbReference>
<dbReference type="Proteomes" id="UP000694383">
    <property type="component" value="Unplaced"/>
</dbReference>
<proteinExistence type="inferred from homology"/>
<reference evidence="15" key="2">
    <citation type="submission" date="2025-09" db="UniProtKB">
        <authorList>
            <consortium name="Ensembl"/>
        </authorList>
    </citation>
    <scope>IDENTIFICATION</scope>
</reference>
<dbReference type="GO" id="GO:0070095">
    <property type="term" value="F:fructose-6-phosphate binding"/>
    <property type="evidence" value="ECO:0007669"/>
    <property type="project" value="TreeGrafter"/>
</dbReference>
<keyword evidence="16" id="KW-1185">Reference proteome</keyword>
<dbReference type="GO" id="GO:0016208">
    <property type="term" value="F:AMP binding"/>
    <property type="evidence" value="ECO:0007669"/>
    <property type="project" value="TreeGrafter"/>
</dbReference>
<dbReference type="GO" id="GO:0042802">
    <property type="term" value="F:identical protein binding"/>
    <property type="evidence" value="ECO:0007669"/>
    <property type="project" value="TreeGrafter"/>
</dbReference>
<reference evidence="15" key="1">
    <citation type="submission" date="2025-08" db="UniProtKB">
        <authorList>
            <consortium name="Ensembl"/>
        </authorList>
    </citation>
    <scope>IDENTIFICATION</scope>
</reference>
<keyword evidence="7 13" id="KW-0547">Nucleotide-binding</keyword>
<evidence type="ECO:0000256" key="3">
    <source>
        <dbReference type="ARBA" id="ARBA00022490"/>
    </source>
</evidence>
<dbReference type="InterPro" id="IPR015912">
    <property type="entry name" value="Phosphofructokinase_CS"/>
</dbReference>
<dbReference type="GO" id="GO:0005945">
    <property type="term" value="C:6-phosphofructokinase complex"/>
    <property type="evidence" value="ECO:0007669"/>
    <property type="project" value="TreeGrafter"/>
</dbReference>
<evidence type="ECO:0000256" key="7">
    <source>
        <dbReference type="ARBA" id="ARBA00022741"/>
    </source>
</evidence>
<organism evidence="15 16">
    <name type="scientific">Oryzias sinensis</name>
    <name type="common">Chinese medaka</name>
    <dbReference type="NCBI Taxonomy" id="183150"/>
    <lineage>
        <taxon>Eukaryota</taxon>
        <taxon>Metazoa</taxon>
        <taxon>Chordata</taxon>
        <taxon>Craniata</taxon>
        <taxon>Vertebrata</taxon>
        <taxon>Euteleostomi</taxon>
        <taxon>Actinopterygii</taxon>
        <taxon>Neopterygii</taxon>
        <taxon>Teleostei</taxon>
        <taxon>Neoteleostei</taxon>
        <taxon>Acanthomorphata</taxon>
        <taxon>Ovalentaria</taxon>
        <taxon>Atherinomorphae</taxon>
        <taxon>Beloniformes</taxon>
        <taxon>Adrianichthyidae</taxon>
        <taxon>Oryziinae</taxon>
        <taxon>Oryzias</taxon>
    </lineage>
</organism>
<comment type="pathway">
    <text evidence="2 13">Carbohydrate degradation; glycolysis; D-glyceraldehyde 3-phosphate and glycerone phosphate from D-glucose: step 3/4.</text>
</comment>
<dbReference type="GO" id="GO:0006002">
    <property type="term" value="P:fructose 6-phosphate metabolic process"/>
    <property type="evidence" value="ECO:0007669"/>
    <property type="project" value="InterPro"/>
</dbReference>
<dbReference type="SUPFAM" id="SSF53784">
    <property type="entry name" value="Phosphofructokinase"/>
    <property type="match status" value="2"/>
</dbReference>
<evidence type="ECO:0000256" key="11">
    <source>
        <dbReference type="ARBA" id="ARBA00023152"/>
    </source>
</evidence>
<dbReference type="Gene3D" id="3.40.50.450">
    <property type="match status" value="3"/>
</dbReference>
<evidence type="ECO:0000256" key="12">
    <source>
        <dbReference type="ARBA" id="ARBA00048070"/>
    </source>
</evidence>
<evidence type="ECO:0000256" key="5">
    <source>
        <dbReference type="ARBA" id="ARBA00022679"/>
    </source>
</evidence>
<keyword evidence="3" id="KW-0963">Cytoplasm</keyword>
<dbReference type="PANTHER" id="PTHR13697:SF56">
    <property type="entry name" value="ATP-DEPENDENT 6-PHOSPHOFRUCTOKINASE"/>
    <property type="match status" value="1"/>
</dbReference>
<dbReference type="GO" id="GO:0030388">
    <property type="term" value="P:fructose 1,6-bisphosphate metabolic process"/>
    <property type="evidence" value="ECO:0007669"/>
    <property type="project" value="TreeGrafter"/>
</dbReference>
<evidence type="ECO:0000256" key="9">
    <source>
        <dbReference type="ARBA" id="ARBA00022840"/>
    </source>
</evidence>
<dbReference type="AlphaFoldDB" id="A0A8C7YS97"/>
<dbReference type="GO" id="GO:0046872">
    <property type="term" value="F:metal ion binding"/>
    <property type="evidence" value="ECO:0007669"/>
    <property type="project" value="UniProtKB-KW"/>
</dbReference>
<dbReference type="GO" id="GO:0003872">
    <property type="term" value="F:6-phosphofructokinase activity"/>
    <property type="evidence" value="ECO:0007669"/>
    <property type="project" value="UniProtKB-EC"/>
</dbReference>
<accession>A0A8C7YS97</accession>
<dbReference type="FunFam" id="3.40.50.460:FF:000001">
    <property type="entry name" value="ATP-dependent 6-phosphofructokinase"/>
    <property type="match status" value="1"/>
</dbReference>
<evidence type="ECO:0000256" key="10">
    <source>
        <dbReference type="ARBA" id="ARBA00022842"/>
    </source>
</evidence>
<comment type="similarity">
    <text evidence="13">Belongs to the phosphofructokinase type A (PFKA) family. ATP-dependent PFK group I subfamily. Eukaryotic two domain clade "E" sub-subfamily.</text>
</comment>
<evidence type="ECO:0000256" key="8">
    <source>
        <dbReference type="ARBA" id="ARBA00022777"/>
    </source>
</evidence>
<dbReference type="PRINTS" id="PR00476">
    <property type="entry name" value="PHFRCTKINASE"/>
</dbReference>
<sequence>MAQQAPIDPTKIGEGRAIAVLTSGGDAQGMNAAVRATVRVGLYTGAKVYFVHEGYQGLVDGGDHIRPATWESVSMMLQLGGTVIGSARCQDFRSKEGRTKAAYNLVKLGITNLCVIGGDGSLTGANQFRTEWKDLLADLIKAGKITANEAKNSSHLNIVGMVGSIDNDFCGTDMTIGTDSALHRIIEIVDAITTTAQRYARSHVLRFRYRRCRWLNKMLFFLCSHQRTFILEVMGRHCGYLALVTALACGADWVFIPEMPPEEGWEGHLCRRLTEQRGRGSRLNIIIVAEGAIDRHGKPITCDLVKQLVSKKLGFDTRTTILGHVQRGGTPSAFDRILASRMGVEAVMALLEATPDTPACVVSLSGNMAVRLPLMECVQVTKDVMTAMAEGRFDEAVNLRGKSFENNWNTYKMLAHVHPPETKSNINIAILNVGAPCAGMNAAVRAAVRIGLLQGHQMLAVHDSFDGLAHGMIEPITWSGVAGWTGKGGSILGTKRSLPHEFMEEISLSITKFNIHGLVIIGGFEAFLGGLEMVQAREKYEELCIPLVVVPATVSNNVPGTDFSIGADTALNTITMTCDRIKQSAAGTKRRVFIVETMGGFCGYLATMAGLASGADAAYIYEESFNIHHLEMNVEHLVEKMKTTVKRGLILRNEKCNANYTTDFIFNLYSEEGKGIFDCRKNVLGHMQQVCFLFFLSFFLEFRHKDGNQVCRIFANSQDSACVLGMRKRALVFQPLAELKDETDFEHRLPKKQWWLKLRPILKILAKYKINLDISEKAAMEHVIKRRSVAP</sequence>
<evidence type="ECO:0000313" key="15">
    <source>
        <dbReference type="Ensembl" id="ENSOSIP00000033088.1"/>
    </source>
</evidence>
<dbReference type="Gene3D" id="3.40.50.460">
    <property type="entry name" value="Phosphofructokinase domain"/>
    <property type="match status" value="3"/>
</dbReference>
<keyword evidence="5 13" id="KW-0808">Transferase</keyword>
<keyword evidence="11 13" id="KW-0324">Glycolysis</keyword>
<comment type="cofactor">
    <cofactor evidence="1">
        <name>Mg(2+)</name>
        <dbReference type="ChEBI" id="CHEBI:18420"/>
    </cofactor>
</comment>
<evidence type="ECO:0000313" key="16">
    <source>
        <dbReference type="Proteomes" id="UP000694383"/>
    </source>
</evidence>
<dbReference type="PROSITE" id="PS00433">
    <property type="entry name" value="PHOSPHOFRUCTOKINASE"/>
    <property type="match status" value="1"/>
</dbReference>
<evidence type="ECO:0000256" key="6">
    <source>
        <dbReference type="ARBA" id="ARBA00022723"/>
    </source>
</evidence>
<dbReference type="Pfam" id="PF00365">
    <property type="entry name" value="PFK"/>
    <property type="match status" value="3"/>
</dbReference>
<protein>
    <recommendedName>
        <fullName evidence="13">6-phosphofructokinase</fullName>
        <ecNumber evidence="13">2.7.1.11</ecNumber>
    </recommendedName>
    <alternativeName>
        <fullName evidence="13">Phosphohexokinase</fullName>
    </alternativeName>
</protein>
<dbReference type="InterPro" id="IPR009161">
    <property type="entry name" value="6-Pfructokinase_euk"/>
</dbReference>
<keyword evidence="4" id="KW-0021">Allosteric enzyme</keyword>
<keyword evidence="8 13" id="KW-0418">Kinase</keyword>
<comment type="catalytic activity">
    <reaction evidence="12 13">
        <text>beta-D-fructose 6-phosphate + ATP = beta-D-fructose 1,6-bisphosphate + ADP + H(+)</text>
        <dbReference type="Rhea" id="RHEA:16109"/>
        <dbReference type="ChEBI" id="CHEBI:15378"/>
        <dbReference type="ChEBI" id="CHEBI:30616"/>
        <dbReference type="ChEBI" id="CHEBI:32966"/>
        <dbReference type="ChEBI" id="CHEBI:57634"/>
        <dbReference type="ChEBI" id="CHEBI:456216"/>
        <dbReference type="EC" id="2.7.1.11"/>
    </reaction>
</comment>
<dbReference type="GeneTree" id="ENSGT00940000155440"/>
<dbReference type="GO" id="GO:0048029">
    <property type="term" value="F:monosaccharide binding"/>
    <property type="evidence" value="ECO:0007669"/>
    <property type="project" value="TreeGrafter"/>
</dbReference>
<evidence type="ECO:0000256" key="13">
    <source>
        <dbReference type="PIRNR" id="PIRNR000533"/>
    </source>
</evidence>
<evidence type="ECO:0000259" key="14">
    <source>
        <dbReference type="Pfam" id="PF00365"/>
    </source>
</evidence>
<dbReference type="UniPathway" id="UPA00109">
    <property type="reaction ID" value="UER00182"/>
</dbReference>
<evidence type="ECO:0000256" key="4">
    <source>
        <dbReference type="ARBA" id="ARBA00022533"/>
    </source>
</evidence>